<dbReference type="Gene3D" id="3.60.15.10">
    <property type="entry name" value="Ribonuclease Z/Hydroxyacylglutathione hydrolase-like"/>
    <property type="match status" value="1"/>
</dbReference>
<feature type="domain" description="Metallo-beta-lactamase" evidence="1">
    <location>
        <begin position="26"/>
        <end position="215"/>
    </location>
</feature>
<evidence type="ECO:0000313" key="2">
    <source>
        <dbReference type="EMBL" id="SJM72079.1"/>
    </source>
</evidence>
<dbReference type="InterPro" id="IPR001279">
    <property type="entry name" value="Metallo-B-lactamas"/>
</dbReference>
<protein>
    <submittedName>
        <fullName evidence="2">Putative metallo-beta-lactamase</fullName>
    </submittedName>
</protein>
<dbReference type="PANTHER" id="PTHR42951:SF4">
    <property type="entry name" value="ACYL-COENZYME A THIOESTERASE MBLAC2"/>
    <property type="match status" value="1"/>
</dbReference>
<dbReference type="CDD" id="cd16282">
    <property type="entry name" value="metallo-hydrolase-like_MBL-fold"/>
    <property type="match status" value="1"/>
</dbReference>
<dbReference type="SUPFAM" id="SSF56281">
    <property type="entry name" value="Metallo-hydrolase/oxidoreductase"/>
    <property type="match status" value="1"/>
</dbReference>
<dbReference type="EMBL" id="FUHW01000048">
    <property type="protein sequence ID" value="SJM72079.1"/>
    <property type="molecule type" value="Genomic_DNA"/>
</dbReference>
<dbReference type="Proteomes" id="UP000195913">
    <property type="component" value="Unassembled WGS sequence"/>
</dbReference>
<dbReference type="InterPro" id="IPR036866">
    <property type="entry name" value="RibonucZ/Hydroxyglut_hydro"/>
</dbReference>
<gene>
    <name evidence="2" type="ORF">FM101_14305</name>
</gene>
<dbReference type="AlphaFoldDB" id="A0A1R4GV59"/>
<reference evidence="2 3" key="1">
    <citation type="submission" date="2017-02" db="EMBL/GenBank/DDBJ databases">
        <authorList>
            <person name="Peterson S.W."/>
        </authorList>
    </citation>
    <scope>NUCLEOTIDE SEQUENCE [LARGE SCALE GENOMIC DNA]</scope>
    <source>
        <strain evidence="2 3">B Ar 00.02</strain>
    </source>
</reference>
<sequence length="279" mass="29631">MSAQTTAVPWRRAGERSYALRLEGFAVNAGLVIGDGRAAVIDSGAGPAEAAELYAAVRTLTDLPLVLINTHAHGDHFFGNAYFRAQGVVDIWGHAVAATSIACHGAAQRDLVLEVDPAMAAARGPHTEILAPNRTVGTDSVELDLGGWSITLFHLGPAHTEGDLLIASGDVLFAGDLVEEGAKPQFGGSFPDSWNEALGRLMALGGSHPVVVPGHGEFVDLDFVRDQREELRTAIKLCRVALEDRSTDPARVIPSLPYAPAQSRHLLRRVRDTTGPQGE</sequence>
<evidence type="ECO:0000259" key="1">
    <source>
        <dbReference type="SMART" id="SM00849"/>
    </source>
</evidence>
<name>A0A1R4GV59_9MICC</name>
<organism evidence="2 3">
    <name type="scientific">Arthrobacter rhombi</name>
    <dbReference type="NCBI Taxonomy" id="71253"/>
    <lineage>
        <taxon>Bacteria</taxon>
        <taxon>Bacillati</taxon>
        <taxon>Actinomycetota</taxon>
        <taxon>Actinomycetes</taxon>
        <taxon>Micrococcales</taxon>
        <taxon>Micrococcaceae</taxon>
        <taxon>Arthrobacter</taxon>
    </lineage>
</organism>
<keyword evidence="3" id="KW-1185">Reference proteome</keyword>
<accession>A0A1R4GV59</accession>
<proteinExistence type="predicted"/>
<dbReference type="InterPro" id="IPR050855">
    <property type="entry name" value="NDM-1-like"/>
</dbReference>
<dbReference type="PANTHER" id="PTHR42951">
    <property type="entry name" value="METALLO-BETA-LACTAMASE DOMAIN-CONTAINING"/>
    <property type="match status" value="1"/>
</dbReference>
<dbReference type="Pfam" id="PF00753">
    <property type="entry name" value="Lactamase_B"/>
    <property type="match status" value="1"/>
</dbReference>
<dbReference type="RefSeq" id="WP_087000811.1">
    <property type="nucleotide sequence ID" value="NZ_FUHW01000048.1"/>
</dbReference>
<evidence type="ECO:0000313" key="3">
    <source>
        <dbReference type="Proteomes" id="UP000195913"/>
    </source>
</evidence>
<dbReference type="SMART" id="SM00849">
    <property type="entry name" value="Lactamase_B"/>
    <property type="match status" value="1"/>
</dbReference>